<evidence type="ECO:0000313" key="1">
    <source>
        <dbReference type="EMBL" id="TWT23061.1"/>
    </source>
</evidence>
<gene>
    <name evidence="1" type="ORF">FRX94_09995</name>
</gene>
<dbReference type="EMBL" id="VOHM01000023">
    <property type="protein sequence ID" value="TWT23061.1"/>
    <property type="molecule type" value="Genomic_DNA"/>
</dbReference>
<evidence type="ECO:0000313" key="2">
    <source>
        <dbReference type="Proteomes" id="UP000320791"/>
    </source>
</evidence>
<reference evidence="1 2" key="1">
    <citation type="submission" date="2019-08" db="EMBL/GenBank/DDBJ databases">
        <authorList>
            <person name="Lei W."/>
        </authorList>
    </citation>
    <scope>NUCLEOTIDE SEQUENCE [LARGE SCALE GENOMIC DNA]</scope>
    <source>
        <strain evidence="1 2">CCUG 58627</strain>
    </source>
</reference>
<comment type="caution">
    <text evidence="1">The sequence shown here is derived from an EMBL/GenBank/DDBJ whole genome shotgun (WGS) entry which is preliminary data.</text>
</comment>
<organism evidence="1 2">
    <name type="scientific">Corynebacterium canis</name>
    <dbReference type="NCBI Taxonomy" id="679663"/>
    <lineage>
        <taxon>Bacteria</taxon>
        <taxon>Bacillati</taxon>
        <taxon>Actinomycetota</taxon>
        <taxon>Actinomycetes</taxon>
        <taxon>Mycobacteriales</taxon>
        <taxon>Corynebacteriaceae</taxon>
        <taxon>Corynebacterium</taxon>
    </lineage>
</organism>
<dbReference type="OrthoDB" id="9784936at2"/>
<evidence type="ECO:0008006" key="3">
    <source>
        <dbReference type="Google" id="ProtNLM"/>
    </source>
</evidence>
<keyword evidence="2" id="KW-1185">Reference proteome</keyword>
<dbReference type="AlphaFoldDB" id="A0A5C5U9F1"/>
<name>A0A5C5U9F1_9CORY</name>
<accession>A0A5C5U9F1</accession>
<dbReference type="Proteomes" id="UP000320791">
    <property type="component" value="Unassembled WGS sequence"/>
</dbReference>
<protein>
    <recommendedName>
        <fullName evidence="3">DUF4062 domain-containing protein</fullName>
    </recommendedName>
</protein>
<proteinExistence type="predicted"/>
<sequence>MAVIRKTISQWNLNLGRHVGLTVLPASWTEHAVSEFGERPQAILNHQIVEEADLAVALFQDRLGTPTGEAESGTAEEIKVLVEAGKSAAVFVNAAPRMPLNGAALDE</sequence>
<dbReference type="RefSeq" id="WP_146325142.1">
    <property type="nucleotide sequence ID" value="NZ_BAABLR010000068.1"/>
</dbReference>